<sequence>MFPLTYAFVAVFFHAVRVETAALKPRYNVEQASSLFEEFARDHSKRYKDNADKLRHYEAFVQTLLWINYLNAIQDSAVFDINDFSDKTVDEAMGMFEKGFSS</sequence>
<feature type="chain" id="PRO_5046375897" description="Cathepsin propeptide inhibitor domain-containing protein" evidence="1">
    <location>
        <begin position="19"/>
        <end position="102"/>
    </location>
</feature>
<protein>
    <recommendedName>
        <fullName evidence="2">Cathepsin propeptide inhibitor domain-containing protein</fullName>
    </recommendedName>
</protein>
<keyword evidence="4" id="KW-1185">Reference proteome</keyword>
<evidence type="ECO:0000256" key="1">
    <source>
        <dbReference type="SAM" id="SignalP"/>
    </source>
</evidence>
<dbReference type="Gene3D" id="1.10.287.2250">
    <property type="match status" value="1"/>
</dbReference>
<dbReference type="Pfam" id="PF08246">
    <property type="entry name" value="Inhibitor_I29"/>
    <property type="match status" value="1"/>
</dbReference>
<feature type="domain" description="Cathepsin propeptide inhibitor" evidence="2">
    <location>
        <begin position="36"/>
        <end position="92"/>
    </location>
</feature>
<evidence type="ECO:0000259" key="2">
    <source>
        <dbReference type="SMART" id="SM00848"/>
    </source>
</evidence>
<dbReference type="InterPro" id="IPR038765">
    <property type="entry name" value="Papain-like_cys_pep_sf"/>
</dbReference>
<organism evidence="3 4">
    <name type="scientific">Iphiclides podalirius</name>
    <name type="common">scarce swallowtail</name>
    <dbReference type="NCBI Taxonomy" id="110791"/>
    <lineage>
        <taxon>Eukaryota</taxon>
        <taxon>Metazoa</taxon>
        <taxon>Ecdysozoa</taxon>
        <taxon>Arthropoda</taxon>
        <taxon>Hexapoda</taxon>
        <taxon>Insecta</taxon>
        <taxon>Pterygota</taxon>
        <taxon>Neoptera</taxon>
        <taxon>Endopterygota</taxon>
        <taxon>Lepidoptera</taxon>
        <taxon>Glossata</taxon>
        <taxon>Ditrysia</taxon>
        <taxon>Papilionoidea</taxon>
        <taxon>Papilionidae</taxon>
        <taxon>Papilioninae</taxon>
        <taxon>Iphiclides</taxon>
    </lineage>
</organism>
<keyword evidence="1" id="KW-0732">Signal</keyword>
<gene>
    <name evidence="3" type="ORF">IPOD504_LOCUS5411</name>
</gene>
<dbReference type="Proteomes" id="UP000837857">
    <property type="component" value="Chromosome 17"/>
</dbReference>
<dbReference type="InterPro" id="IPR013201">
    <property type="entry name" value="Prot_inhib_I29"/>
</dbReference>
<proteinExistence type="predicted"/>
<dbReference type="SUPFAM" id="SSF54001">
    <property type="entry name" value="Cysteine proteinases"/>
    <property type="match status" value="1"/>
</dbReference>
<reference evidence="3" key="1">
    <citation type="submission" date="2022-03" db="EMBL/GenBank/DDBJ databases">
        <authorList>
            <person name="Martin H S."/>
        </authorList>
    </citation>
    <scope>NUCLEOTIDE SEQUENCE</scope>
</reference>
<feature type="non-terminal residue" evidence="3">
    <location>
        <position position="102"/>
    </location>
</feature>
<accession>A0ABN8I4R3</accession>
<name>A0ABN8I4R3_9NEOP</name>
<evidence type="ECO:0000313" key="3">
    <source>
        <dbReference type="EMBL" id="CAH2046606.1"/>
    </source>
</evidence>
<feature type="signal peptide" evidence="1">
    <location>
        <begin position="1"/>
        <end position="18"/>
    </location>
</feature>
<evidence type="ECO:0000313" key="4">
    <source>
        <dbReference type="Proteomes" id="UP000837857"/>
    </source>
</evidence>
<dbReference type="SMART" id="SM00848">
    <property type="entry name" value="Inhibitor_I29"/>
    <property type="match status" value="1"/>
</dbReference>
<dbReference type="EMBL" id="OW152829">
    <property type="protein sequence ID" value="CAH2046606.1"/>
    <property type="molecule type" value="Genomic_DNA"/>
</dbReference>